<dbReference type="PANTHER" id="PTHR12526:SF638">
    <property type="entry name" value="SPORE COAT PROTEIN SA"/>
    <property type="match status" value="1"/>
</dbReference>
<dbReference type="InterPro" id="IPR028098">
    <property type="entry name" value="Glyco_trans_4-like_N"/>
</dbReference>
<dbReference type="SUPFAM" id="SSF53756">
    <property type="entry name" value="UDP-Glycosyltransferase/glycogen phosphorylase"/>
    <property type="match status" value="1"/>
</dbReference>
<dbReference type="EMBL" id="VWXF01000004">
    <property type="protein sequence ID" value="NIF22249.1"/>
    <property type="molecule type" value="Genomic_DNA"/>
</dbReference>
<proteinExistence type="predicted"/>
<dbReference type="CDD" id="cd03811">
    <property type="entry name" value="GT4_GT28_WabH-like"/>
    <property type="match status" value="1"/>
</dbReference>
<dbReference type="Pfam" id="PF13439">
    <property type="entry name" value="Glyco_transf_4"/>
    <property type="match status" value="1"/>
</dbReference>
<dbReference type="Pfam" id="PF00534">
    <property type="entry name" value="Glycos_transf_1"/>
    <property type="match status" value="1"/>
</dbReference>
<evidence type="ECO:0000313" key="3">
    <source>
        <dbReference type="EMBL" id="NIF22249.1"/>
    </source>
</evidence>
<reference evidence="3 4" key="1">
    <citation type="journal article" date="2019" name="bioRxiv">
        <title>Bacteria contribute to plant secondary compound degradation in a generalist herbivore system.</title>
        <authorList>
            <person name="Francoeur C.B."/>
            <person name="Khadempour L."/>
            <person name="Moreira-Soto R.D."/>
            <person name="Gotting K."/>
            <person name="Book A.J."/>
            <person name="Pinto-Tomas A.A."/>
            <person name="Keefover-Ring K."/>
            <person name="Currie C.R."/>
        </authorList>
    </citation>
    <scope>NUCLEOTIDE SEQUENCE [LARGE SCALE GENOMIC DNA]</scope>
    <source>
        <strain evidence="3">Acro-835</strain>
    </source>
</reference>
<dbReference type="Gene3D" id="3.40.50.2000">
    <property type="entry name" value="Glycogen Phosphorylase B"/>
    <property type="match status" value="2"/>
</dbReference>
<comment type="caution">
    <text evidence="3">The sequence shown here is derived from an EMBL/GenBank/DDBJ whole genome shotgun (WGS) entry which is preliminary data.</text>
</comment>
<evidence type="ECO:0000259" key="1">
    <source>
        <dbReference type="Pfam" id="PF00534"/>
    </source>
</evidence>
<feature type="domain" description="Glycosyltransferase subfamily 4-like N-terminal" evidence="2">
    <location>
        <begin position="11"/>
        <end position="179"/>
    </location>
</feature>
<organism evidence="3 4">
    <name type="scientific">Candidatus Pantoea multigeneris</name>
    <dbReference type="NCBI Taxonomy" id="2608357"/>
    <lineage>
        <taxon>Bacteria</taxon>
        <taxon>Pseudomonadati</taxon>
        <taxon>Pseudomonadota</taxon>
        <taxon>Gammaproteobacteria</taxon>
        <taxon>Enterobacterales</taxon>
        <taxon>Erwiniaceae</taxon>
        <taxon>Pantoea</taxon>
    </lineage>
</organism>
<dbReference type="Proteomes" id="UP001515683">
    <property type="component" value="Unassembled WGS sequence"/>
</dbReference>
<evidence type="ECO:0000313" key="4">
    <source>
        <dbReference type="Proteomes" id="UP001515683"/>
    </source>
</evidence>
<evidence type="ECO:0000259" key="2">
    <source>
        <dbReference type="Pfam" id="PF13439"/>
    </source>
</evidence>
<protein>
    <submittedName>
        <fullName evidence="3">Glycosyltransferase</fullName>
    </submittedName>
</protein>
<keyword evidence="4" id="KW-1185">Reference proteome</keyword>
<sequence>MLVDGLPTGSAEKAVLTLASGLVALGHHVAIFSLRSVCHYTLPEGVVYQVITDKHRSSWLNINESKRRAQHLDEIISRTQKFEGDYDLVISHLYNSDKIVARCRSLDQNKVWFCLHEMLSVSSDLSRSGYSGRINKKSIQRVYQQRNIIAVSQSILDDIKQTYQIEPARSAIIGNPYNIAEIQNQMNEPFTPPEEAYLLHVGGLDQNKRHDRLLEAYALSGVTLPLVLLGESETAQLGTLKAQAQTLGIEDRIIFQGYCANPYPWMRKAKALVQSVDTEGFGDAALEAMLCGTPVISTRSATGTVALLKGDLERGLADANAPALAEKIREVVTNPPDVSAVDFSQFETQQVCQQYLALN</sequence>
<dbReference type="PANTHER" id="PTHR12526">
    <property type="entry name" value="GLYCOSYLTRANSFERASE"/>
    <property type="match status" value="1"/>
</dbReference>
<name>A0ABX0RBU0_9GAMM</name>
<dbReference type="InterPro" id="IPR001296">
    <property type="entry name" value="Glyco_trans_1"/>
</dbReference>
<gene>
    <name evidence="3" type="ORF">F3J40_11630</name>
</gene>
<feature type="domain" description="Glycosyl transferase family 1" evidence="1">
    <location>
        <begin position="183"/>
        <end position="336"/>
    </location>
</feature>
<accession>A0ABX0RBU0</accession>